<dbReference type="VEuPathDB" id="CryptoDB:Cvel_7120"/>
<dbReference type="InterPro" id="IPR022086">
    <property type="entry name" value="IMCp"/>
</dbReference>
<dbReference type="AlphaFoldDB" id="A0A0G4HJN6"/>
<name>A0A0G4HJN6_9ALVE</name>
<dbReference type="EMBL" id="CDMZ01002896">
    <property type="protein sequence ID" value="CEM44314.1"/>
    <property type="molecule type" value="Genomic_DNA"/>
</dbReference>
<protein>
    <submittedName>
        <fullName evidence="1">Uncharacterized protein</fullName>
    </submittedName>
</protein>
<accession>A0A0G4HJN6</accession>
<reference evidence="1" key="1">
    <citation type="submission" date="2014-11" db="EMBL/GenBank/DDBJ databases">
        <authorList>
            <person name="Otto D Thomas"/>
            <person name="Naeem Raeece"/>
        </authorList>
    </citation>
    <scope>NUCLEOTIDE SEQUENCE</scope>
</reference>
<gene>
    <name evidence="1" type="ORF">Cvel_7120</name>
</gene>
<proteinExistence type="predicted"/>
<organism evidence="1">
    <name type="scientific">Chromera velia CCMP2878</name>
    <dbReference type="NCBI Taxonomy" id="1169474"/>
    <lineage>
        <taxon>Eukaryota</taxon>
        <taxon>Sar</taxon>
        <taxon>Alveolata</taxon>
        <taxon>Colpodellida</taxon>
        <taxon>Chromeraceae</taxon>
        <taxon>Chromera</taxon>
    </lineage>
</organism>
<dbReference type="Pfam" id="PF12314">
    <property type="entry name" value="IMCp"/>
    <property type="match status" value="1"/>
</dbReference>
<evidence type="ECO:0000313" key="1">
    <source>
        <dbReference type="EMBL" id="CEM44314.1"/>
    </source>
</evidence>
<sequence length="352" mass="39362">MLFCCCDAPSRDKEAASELWIVAEDKDAYARDLPTGQPALGASTFPFSALPAFNPLEGLEGRTLSVPLPKKEPPNFPSDRVVQSKVDLSFPQDGSAQVKCVQVIAVKKEVPQKIERPVPVEKVIEVPSEKKVEEESEEEGEEGDVEVVERHVEVPQIHIIDRFVEVVQVQEMVREVPSYVLKDDVLRQEIEDAQRRVDTLQKQCDALWAASGISLSSVERSWETEEVEVLVPVPEFVDVPVEVIKKVQQKVETAVAQKKQTKPKPPKTATAVPGQKRVVEKIVHVPKPVYQERITEVPRIEIVEKIVEVVTPQATPEEVERLENLLKRVSALEAEIEALRGRSMPRGATLMT</sequence>